<comment type="similarity">
    <text evidence="1">Belongs to the heat shock protein 70 family.</text>
</comment>
<evidence type="ECO:0000313" key="4">
    <source>
        <dbReference type="Proteomes" id="UP000694844"/>
    </source>
</evidence>
<dbReference type="Pfam" id="PF00012">
    <property type="entry name" value="HSP70"/>
    <property type="match status" value="1"/>
</dbReference>
<keyword evidence="3" id="KW-0067">ATP-binding</keyword>
<dbReference type="InterPro" id="IPR043129">
    <property type="entry name" value="ATPase_NBD"/>
</dbReference>
<accession>A0A8B8AG05</accession>
<gene>
    <name evidence="5" type="primary">LOC111101797</name>
</gene>
<dbReference type="OrthoDB" id="6064993at2759"/>
<dbReference type="Proteomes" id="UP000694844">
    <property type="component" value="Chromosome 6"/>
</dbReference>
<evidence type="ECO:0000313" key="5">
    <source>
        <dbReference type="RefSeq" id="XP_022290110.1"/>
    </source>
</evidence>
<keyword evidence="4" id="KW-1185">Reference proteome</keyword>
<dbReference type="PANTHER" id="PTHR14187">
    <property type="entry name" value="ALPHA KINASE/ELONGATION FACTOR 2 KINASE"/>
    <property type="match status" value="1"/>
</dbReference>
<dbReference type="Gene3D" id="3.30.420.40">
    <property type="match status" value="1"/>
</dbReference>
<dbReference type="SUPFAM" id="SSF53067">
    <property type="entry name" value="Actin-like ATPase domain"/>
    <property type="match status" value="2"/>
</dbReference>
<dbReference type="CDD" id="cd10229">
    <property type="entry name" value="ASKHA_NBD_HSP70_HSPA12"/>
    <property type="match status" value="1"/>
</dbReference>
<dbReference type="RefSeq" id="XP_022290110.1">
    <property type="nucleotide sequence ID" value="XM_022434402.1"/>
</dbReference>
<dbReference type="PRINTS" id="PR00301">
    <property type="entry name" value="HEATSHOCK70"/>
</dbReference>
<organism evidence="4 5">
    <name type="scientific">Crassostrea virginica</name>
    <name type="common">Eastern oyster</name>
    <dbReference type="NCBI Taxonomy" id="6565"/>
    <lineage>
        <taxon>Eukaryota</taxon>
        <taxon>Metazoa</taxon>
        <taxon>Spiralia</taxon>
        <taxon>Lophotrochozoa</taxon>
        <taxon>Mollusca</taxon>
        <taxon>Bivalvia</taxon>
        <taxon>Autobranchia</taxon>
        <taxon>Pteriomorphia</taxon>
        <taxon>Ostreida</taxon>
        <taxon>Ostreoidea</taxon>
        <taxon>Ostreidae</taxon>
        <taxon>Crassostrea</taxon>
    </lineage>
</organism>
<dbReference type="InterPro" id="IPR013126">
    <property type="entry name" value="Hsp_70_fam"/>
</dbReference>
<reference evidence="5" key="1">
    <citation type="submission" date="2025-08" db="UniProtKB">
        <authorList>
            <consortium name="RefSeq"/>
        </authorList>
    </citation>
    <scope>IDENTIFICATION</scope>
    <source>
        <tissue evidence="5">Whole sample</tissue>
    </source>
</reference>
<dbReference type="KEGG" id="cvn:111101797"/>
<proteinExistence type="inferred from homology"/>
<dbReference type="PANTHER" id="PTHR14187:SF5">
    <property type="entry name" value="HEAT SHOCK 70 KDA PROTEIN 12A"/>
    <property type="match status" value="1"/>
</dbReference>
<dbReference type="AlphaFoldDB" id="A0A8B8AG05"/>
<evidence type="ECO:0000256" key="3">
    <source>
        <dbReference type="ARBA" id="ARBA00022840"/>
    </source>
</evidence>
<name>A0A8B8AG05_CRAVI</name>
<keyword evidence="2" id="KW-0547">Nucleotide-binding</keyword>
<dbReference type="GO" id="GO:0005524">
    <property type="term" value="F:ATP binding"/>
    <property type="evidence" value="ECO:0007669"/>
    <property type="project" value="UniProtKB-KW"/>
</dbReference>
<dbReference type="GO" id="GO:0140662">
    <property type="term" value="F:ATP-dependent protein folding chaperone"/>
    <property type="evidence" value="ECO:0007669"/>
    <property type="project" value="InterPro"/>
</dbReference>
<evidence type="ECO:0000256" key="1">
    <source>
        <dbReference type="ARBA" id="ARBA00007381"/>
    </source>
</evidence>
<evidence type="ECO:0000256" key="2">
    <source>
        <dbReference type="ARBA" id="ARBA00022741"/>
    </source>
</evidence>
<protein>
    <submittedName>
        <fullName evidence="5">Heat shock 70 kDa protein 12A-like</fullName>
    </submittedName>
</protein>
<sequence>MSKLLVVAIDFGTTYSGYSFSLLHDYKKDPLNISLVTWTSDGGIFAKTSTCILFNASGNFHSFGFKAEEKYAELTSTNEHRNWYYFRRFKMMLHEKLELTRGTLIEDDNGKKMEAMTVFSESISYFKKHFSERCKERALKFIDSEITWVLTVPAIWNDCAKQLMRKAGNKAGINDEDLIIALEPEAASLYCMRQLCEPKSENFTAFKPRSKYMLVDAGGGTVDIIVHEVQDDGTLRELHKANGGDWGGTSVDVSFMRFLASILGDDVLHEFTSDEKGDTLTLMNDFEFKKRKICSKDINQGKKQDTNQDTKYVIIRIPASLKELYCKKHPSKANKKEFMLSTPSGQQVKWFRDKMIFEEKLIKCLFDDSCKKIIDHMHQLFELSSLRDVSSILLVGGFAESPVLQEAIIGAFQHKKVIIPEDAGLAVLKGAVLYGHKPNTITERVSRHTYGVSTNRPFDRTIHPQSKKVVYNGIEKCKDCFDIHVRMDASLKIGQLQEKRAYTVCEPDQTEITFPIFCSKIKEPTFTTEPGCHNLGKLTLAMPDISKGMDRGANVYMTFGGTEIKVTAVDEHDPNKTVSATIDFLG</sequence>
<dbReference type="GeneID" id="111101797"/>